<dbReference type="Proteomes" id="UP000825729">
    <property type="component" value="Unassembled WGS sequence"/>
</dbReference>
<name>A0AAV7EE94_ARIFI</name>
<reference evidence="2 3" key="1">
    <citation type="submission" date="2021-07" db="EMBL/GenBank/DDBJ databases">
        <title>The Aristolochia fimbriata genome: insights into angiosperm evolution, floral development and chemical biosynthesis.</title>
        <authorList>
            <person name="Jiao Y."/>
        </authorList>
    </citation>
    <scope>NUCLEOTIDE SEQUENCE [LARGE SCALE GENOMIC DNA]</scope>
    <source>
        <strain evidence="2">IBCAS-2021</strain>
        <tissue evidence="2">Leaf</tissue>
    </source>
</reference>
<feature type="compositionally biased region" description="Basic and acidic residues" evidence="1">
    <location>
        <begin position="174"/>
        <end position="184"/>
    </location>
</feature>
<evidence type="ECO:0000256" key="1">
    <source>
        <dbReference type="SAM" id="MobiDB-lite"/>
    </source>
</evidence>
<dbReference type="AlphaFoldDB" id="A0AAV7EE94"/>
<dbReference type="GO" id="GO:0000398">
    <property type="term" value="P:mRNA splicing, via spliceosome"/>
    <property type="evidence" value="ECO:0007669"/>
    <property type="project" value="InterPro"/>
</dbReference>
<gene>
    <name evidence="2" type="ORF">H6P81_012214</name>
</gene>
<evidence type="ECO:0000313" key="2">
    <source>
        <dbReference type="EMBL" id="KAG9446086.1"/>
    </source>
</evidence>
<keyword evidence="3" id="KW-1185">Reference proteome</keyword>
<organism evidence="2 3">
    <name type="scientific">Aristolochia fimbriata</name>
    <name type="common">White veined hardy Dutchman's pipe vine</name>
    <dbReference type="NCBI Taxonomy" id="158543"/>
    <lineage>
        <taxon>Eukaryota</taxon>
        <taxon>Viridiplantae</taxon>
        <taxon>Streptophyta</taxon>
        <taxon>Embryophyta</taxon>
        <taxon>Tracheophyta</taxon>
        <taxon>Spermatophyta</taxon>
        <taxon>Magnoliopsida</taxon>
        <taxon>Magnoliidae</taxon>
        <taxon>Piperales</taxon>
        <taxon>Aristolochiaceae</taxon>
        <taxon>Aristolochia</taxon>
    </lineage>
</organism>
<feature type="region of interest" description="Disordered" evidence="1">
    <location>
        <begin position="174"/>
        <end position="207"/>
    </location>
</feature>
<proteinExistence type="predicted"/>
<sequence length="279" mass="31630">MRSKGQRELLLKEKDRKEQELRALAQKARSERTGVAPNAIPLPAERGMANTDEMQGDHERVRERDMSKETEEERDERLQREKIREERRRERERERGLETRDAAIGKKSKITTDRDRDVSEKVVLGKASTGGGLERSCMIRDYLTRRKADDHLYKPKKDADTEMYGGADEQLEKVLKTDRFKPDKGFAGAAERTGPRDRPVDFEKEVEEPDPFCLDQFLTEAKKGKKAMDKIGSGGTLKASAGSSMRDGHGGSGRTRIGFERAQDKKSFSSILAVSKSSR</sequence>
<dbReference type="InterPro" id="IPR017862">
    <property type="entry name" value="SKI-int_prot_SKIP"/>
</dbReference>
<dbReference type="EMBL" id="JAINDJ010000005">
    <property type="protein sequence ID" value="KAG9446086.1"/>
    <property type="molecule type" value="Genomic_DNA"/>
</dbReference>
<feature type="compositionally biased region" description="Basic and acidic residues" evidence="1">
    <location>
        <begin position="1"/>
        <end position="21"/>
    </location>
</feature>
<evidence type="ECO:0000313" key="3">
    <source>
        <dbReference type="Proteomes" id="UP000825729"/>
    </source>
</evidence>
<feature type="region of interest" description="Disordered" evidence="1">
    <location>
        <begin position="1"/>
        <end position="118"/>
    </location>
</feature>
<dbReference type="PANTHER" id="PTHR12096">
    <property type="entry name" value="NUCLEAR PROTEIN SKIP-RELATED"/>
    <property type="match status" value="1"/>
</dbReference>
<feature type="region of interest" description="Disordered" evidence="1">
    <location>
        <begin position="228"/>
        <end position="260"/>
    </location>
</feature>
<feature type="compositionally biased region" description="Basic and acidic residues" evidence="1">
    <location>
        <begin position="193"/>
        <end position="203"/>
    </location>
</feature>
<comment type="caution">
    <text evidence="2">The sequence shown here is derived from an EMBL/GenBank/DDBJ whole genome shotgun (WGS) entry which is preliminary data.</text>
</comment>
<dbReference type="GO" id="GO:0005681">
    <property type="term" value="C:spliceosomal complex"/>
    <property type="evidence" value="ECO:0007669"/>
    <property type="project" value="InterPro"/>
</dbReference>
<protein>
    <submittedName>
        <fullName evidence="2">Uncharacterized protein</fullName>
    </submittedName>
</protein>
<feature type="compositionally biased region" description="Basic and acidic residues" evidence="1">
    <location>
        <begin position="55"/>
        <end position="118"/>
    </location>
</feature>
<accession>A0AAV7EE94</accession>